<dbReference type="GO" id="GO:0031123">
    <property type="term" value="P:RNA 3'-end processing"/>
    <property type="evidence" value="ECO:0007669"/>
    <property type="project" value="TreeGrafter"/>
</dbReference>
<gene>
    <name evidence="6" type="ORF">CVIRNUC_009872</name>
</gene>
<dbReference type="PANTHER" id="PTHR23092:SF15">
    <property type="entry name" value="INACTIVE NON-CANONICAL POLY(A) RNA POLYMERASE PROTEIN TRF4-2-RELATED"/>
    <property type="match status" value="1"/>
</dbReference>
<protein>
    <recommendedName>
        <fullName evidence="8">Polymerase nucleotidyl transferase domain-containing protein</fullName>
    </recommendedName>
</protein>
<feature type="region of interest" description="Disordered" evidence="3">
    <location>
        <begin position="231"/>
        <end position="280"/>
    </location>
</feature>
<evidence type="ECO:0008006" key="8">
    <source>
        <dbReference type="Google" id="ProtNLM"/>
    </source>
</evidence>
<evidence type="ECO:0000256" key="2">
    <source>
        <dbReference type="ARBA" id="ARBA00022842"/>
    </source>
</evidence>
<dbReference type="Pfam" id="PF03828">
    <property type="entry name" value="PAP_assoc"/>
    <property type="match status" value="1"/>
</dbReference>
<dbReference type="InterPro" id="IPR043519">
    <property type="entry name" value="NT_sf"/>
</dbReference>
<dbReference type="GO" id="GO:0031499">
    <property type="term" value="C:TRAMP complex"/>
    <property type="evidence" value="ECO:0007669"/>
    <property type="project" value="TreeGrafter"/>
</dbReference>
<organism evidence="6 7">
    <name type="scientific">Coccomyxa viridis</name>
    <dbReference type="NCBI Taxonomy" id="1274662"/>
    <lineage>
        <taxon>Eukaryota</taxon>
        <taxon>Viridiplantae</taxon>
        <taxon>Chlorophyta</taxon>
        <taxon>core chlorophytes</taxon>
        <taxon>Trebouxiophyceae</taxon>
        <taxon>Trebouxiophyceae incertae sedis</taxon>
        <taxon>Coccomyxaceae</taxon>
        <taxon>Coccomyxa</taxon>
    </lineage>
</organism>
<dbReference type="SUPFAM" id="SSF81301">
    <property type="entry name" value="Nucleotidyltransferase"/>
    <property type="match status" value="1"/>
</dbReference>
<proteinExistence type="predicted"/>
<evidence type="ECO:0000259" key="4">
    <source>
        <dbReference type="Pfam" id="PF03828"/>
    </source>
</evidence>
<feature type="compositionally biased region" description="Low complexity" evidence="3">
    <location>
        <begin position="147"/>
        <end position="162"/>
    </location>
</feature>
<dbReference type="Proteomes" id="UP001314263">
    <property type="component" value="Unassembled WGS sequence"/>
</dbReference>
<feature type="compositionally biased region" description="Basic and acidic residues" evidence="3">
    <location>
        <begin position="47"/>
        <end position="60"/>
    </location>
</feature>
<accession>A0AAV1IL55</accession>
<dbReference type="PANTHER" id="PTHR23092">
    <property type="entry name" value="POLY(A) RNA POLYMERASE"/>
    <property type="match status" value="1"/>
</dbReference>
<dbReference type="GO" id="GO:0005730">
    <property type="term" value="C:nucleolus"/>
    <property type="evidence" value="ECO:0007669"/>
    <property type="project" value="TreeGrafter"/>
</dbReference>
<feature type="compositionally biased region" description="Low complexity" evidence="3">
    <location>
        <begin position="749"/>
        <end position="761"/>
    </location>
</feature>
<feature type="compositionally biased region" description="Polar residues" evidence="3">
    <location>
        <begin position="68"/>
        <end position="95"/>
    </location>
</feature>
<dbReference type="GO" id="GO:0046872">
    <property type="term" value="F:metal ion binding"/>
    <property type="evidence" value="ECO:0007669"/>
    <property type="project" value="UniProtKB-KW"/>
</dbReference>
<evidence type="ECO:0000256" key="3">
    <source>
        <dbReference type="SAM" id="MobiDB-lite"/>
    </source>
</evidence>
<keyword evidence="7" id="KW-1185">Reference proteome</keyword>
<keyword evidence="2" id="KW-0460">Magnesium</keyword>
<dbReference type="Gene3D" id="1.10.1410.10">
    <property type="match status" value="1"/>
</dbReference>
<dbReference type="GO" id="GO:0003729">
    <property type="term" value="F:mRNA binding"/>
    <property type="evidence" value="ECO:0007669"/>
    <property type="project" value="TreeGrafter"/>
</dbReference>
<feature type="compositionally biased region" description="Basic residues" evidence="3">
    <location>
        <begin position="245"/>
        <end position="255"/>
    </location>
</feature>
<feature type="region of interest" description="Disordered" evidence="3">
    <location>
        <begin position="324"/>
        <end position="403"/>
    </location>
</feature>
<dbReference type="CDD" id="cd05402">
    <property type="entry name" value="NT_PAP_TUTase"/>
    <property type="match status" value="1"/>
</dbReference>
<reference evidence="6 7" key="1">
    <citation type="submission" date="2023-10" db="EMBL/GenBank/DDBJ databases">
        <authorList>
            <person name="Maclean D."/>
            <person name="Macfadyen A."/>
        </authorList>
    </citation>
    <scope>NUCLEOTIDE SEQUENCE [LARGE SCALE GENOMIC DNA]</scope>
</reference>
<evidence type="ECO:0000313" key="7">
    <source>
        <dbReference type="Proteomes" id="UP001314263"/>
    </source>
</evidence>
<dbReference type="InterPro" id="IPR002058">
    <property type="entry name" value="PAP_assoc"/>
</dbReference>
<dbReference type="InterPro" id="IPR045862">
    <property type="entry name" value="Trf4-like"/>
</dbReference>
<evidence type="ECO:0000256" key="1">
    <source>
        <dbReference type="ARBA" id="ARBA00022723"/>
    </source>
</evidence>
<sequence length="874" mass="92421">MSEVKASTGALPLSVFEDRGASLESPAAFNVTAAAFTSSPPLGRPLSKQEPKENAREAQRQRKRKQPEGSTVLDSSLGSLMTLRSHQAQGDSESGQDIAAGLNQPLIPDLTMPPSPRSMEILGRSRGLRRARLAPHQQQKSSLQTVPPHQQPQAAQMSSPAARVPSELASQPVGSNWWAAGQPMQQTGALPAGQQHRAGWQGAAEQLLPQGHLNSPGWPAHQAMRHATSHPAFEEGSGVASAGPRHGRASKRQRTQQHAPPAEAQPSFPRAAHTAPHCAQSAPAQHLVGEALAHAAPACWAGRLSRGQQELACQASALPAQGAHFSERRSSMKPAMGPTGLQQSWSEIDGGSSMLATPPKKQRGEQRGKLKGKGKQKQQPAQLAVPVEDPQRDAPAHGPPAALQGGLLQLHREVGRFAQLAAPTVAELRAVQQAQAAITEAALGIWPGCSVGSFGSQANATALPGADIDITVLGVRDMDGATGIKRHQRDAVKAELQKLLKALRRRGALVGKAFVITARVPIIKCTLAGHGGQHIPADISLGVANGLSAVAFIEQQAMLLGPPLKTLAMVLKALLQQLGLNERVAGGLGSYCLLNLIIAHLMAQGIDARSPYNLGHLLLSFLDLFGNTFMYQAKAVSVRAGGIVGKERQFRQKGKPFLLTVEDPQQPGTDIGSGAFNISQAVDQLSIAHAKLRQAVEHWGRDAGQAEPGLGWAAVQAEGQDRNMAMGTSASLPLLSSVMDPSLTLERSAAAAQARAQMAQQSVETAVKRGPKAPKAPKAPKRKRSGEGSQATHIRFQDDAGDEPKAKKRKHKKQAFWNGSRIQGTAKSAKKHSTAKSTRKHAGAKAPRKQAKGKAFAAKRLAKTGVGQKSQHRS</sequence>
<feature type="compositionally biased region" description="Polar residues" evidence="3">
    <location>
        <begin position="136"/>
        <end position="145"/>
    </location>
</feature>
<feature type="compositionally biased region" description="Basic and acidic residues" evidence="3">
    <location>
        <begin position="795"/>
        <end position="805"/>
    </location>
</feature>
<feature type="region of interest" description="Disordered" evidence="3">
    <location>
        <begin position="36"/>
        <end position="170"/>
    </location>
</feature>
<dbReference type="EMBL" id="CAUYUE010000015">
    <property type="protein sequence ID" value="CAK0786658.1"/>
    <property type="molecule type" value="Genomic_DNA"/>
</dbReference>
<keyword evidence="1" id="KW-0479">Metal-binding</keyword>
<dbReference type="Gene3D" id="3.30.460.10">
    <property type="entry name" value="Beta Polymerase, domain 2"/>
    <property type="match status" value="1"/>
</dbReference>
<dbReference type="SUPFAM" id="SSF81631">
    <property type="entry name" value="PAP/OAS1 substrate-binding domain"/>
    <property type="match status" value="1"/>
</dbReference>
<feature type="domain" description="Poly(A) RNA polymerase mitochondrial-like central palm" evidence="5">
    <location>
        <begin position="412"/>
        <end position="550"/>
    </location>
</feature>
<evidence type="ECO:0000313" key="6">
    <source>
        <dbReference type="EMBL" id="CAK0786658.1"/>
    </source>
</evidence>
<feature type="region of interest" description="Disordered" evidence="3">
    <location>
        <begin position="749"/>
        <end position="874"/>
    </location>
</feature>
<evidence type="ECO:0000259" key="5">
    <source>
        <dbReference type="Pfam" id="PF22600"/>
    </source>
</evidence>
<dbReference type="GO" id="GO:1990817">
    <property type="term" value="F:poly(A) RNA polymerase activity"/>
    <property type="evidence" value="ECO:0007669"/>
    <property type="project" value="InterPro"/>
</dbReference>
<dbReference type="GO" id="GO:0043634">
    <property type="term" value="P:polyadenylation-dependent ncRNA catabolic process"/>
    <property type="evidence" value="ECO:0007669"/>
    <property type="project" value="TreeGrafter"/>
</dbReference>
<feature type="compositionally biased region" description="Basic residues" evidence="3">
    <location>
        <begin position="828"/>
        <end position="852"/>
    </location>
</feature>
<dbReference type="AlphaFoldDB" id="A0AAV1IL55"/>
<comment type="caution">
    <text evidence="6">The sequence shown here is derived from an EMBL/GenBank/DDBJ whole genome shotgun (WGS) entry which is preliminary data.</text>
</comment>
<dbReference type="InterPro" id="IPR054708">
    <property type="entry name" value="MTPAP-like_central"/>
</dbReference>
<dbReference type="Pfam" id="PF22600">
    <property type="entry name" value="MTPAP-like_central"/>
    <property type="match status" value="1"/>
</dbReference>
<feature type="domain" description="PAP-associated" evidence="4">
    <location>
        <begin position="613"/>
        <end position="667"/>
    </location>
</feature>
<name>A0AAV1IL55_9CHLO</name>